<organism evidence="16 17">
    <name type="scientific">Tripterygium wilfordii</name>
    <name type="common">Thunder God vine</name>
    <dbReference type="NCBI Taxonomy" id="458696"/>
    <lineage>
        <taxon>Eukaryota</taxon>
        <taxon>Viridiplantae</taxon>
        <taxon>Streptophyta</taxon>
        <taxon>Embryophyta</taxon>
        <taxon>Tracheophyta</taxon>
        <taxon>Spermatophyta</taxon>
        <taxon>Magnoliopsida</taxon>
        <taxon>eudicotyledons</taxon>
        <taxon>Gunneridae</taxon>
        <taxon>Pentapetalae</taxon>
        <taxon>rosids</taxon>
        <taxon>fabids</taxon>
        <taxon>Celastrales</taxon>
        <taxon>Celastraceae</taxon>
        <taxon>Tripterygium</taxon>
    </lineage>
</organism>
<dbReference type="Pfam" id="PF00069">
    <property type="entry name" value="Pkinase"/>
    <property type="match status" value="1"/>
</dbReference>
<dbReference type="FunCoup" id="A0A7J7D782">
    <property type="interactions" value="507"/>
</dbReference>
<accession>A0A7J7D782</accession>
<dbReference type="SUPFAM" id="SSF56112">
    <property type="entry name" value="Protein kinase-like (PK-like)"/>
    <property type="match status" value="1"/>
</dbReference>
<evidence type="ECO:0000256" key="14">
    <source>
        <dbReference type="SAM" id="Phobius"/>
    </source>
</evidence>
<feature type="domain" description="Protein kinase" evidence="15">
    <location>
        <begin position="79"/>
        <end position="346"/>
    </location>
</feature>
<dbReference type="PROSITE" id="PS50011">
    <property type="entry name" value="PROTEIN_KINASE_DOM"/>
    <property type="match status" value="1"/>
</dbReference>
<dbReference type="InterPro" id="IPR000719">
    <property type="entry name" value="Prot_kinase_dom"/>
</dbReference>
<keyword evidence="4" id="KW-0723">Serine/threonine-protein kinase</keyword>
<protein>
    <recommendedName>
        <fullName evidence="2">non-specific serine/threonine protein kinase</fullName>
        <ecNumber evidence="2">2.7.11.1</ecNumber>
    </recommendedName>
</protein>
<dbReference type="InParanoid" id="A0A7J7D782"/>
<evidence type="ECO:0000256" key="13">
    <source>
        <dbReference type="ARBA" id="ARBA00048679"/>
    </source>
</evidence>
<dbReference type="Proteomes" id="UP000593562">
    <property type="component" value="Unassembled WGS sequence"/>
</dbReference>
<keyword evidence="11 14" id="KW-0472">Membrane</keyword>
<evidence type="ECO:0000256" key="2">
    <source>
        <dbReference type="ARBA" id="ARBA00012513"/>
    </source>
</evidence>
<evidence type="ECO:0000259" key="15">
    <source>
        <dbReference type="PROSITE" id="PS50011"/>
    </source>
</evidence>
<keyword evidence="10 14" id="KW-1133">Transmembrane helix</keyword>
<keyword evidence="8 16" id="KW-0418">Kinase</keyword>
<evidence type="ECO:0000256" key="9">
    <source>
        <dbReference type="ARBA" id="ARBA00022840"/>
    </source>
</evidence>
<dbReference type="Gene3D" id="1.10.510.10">
    <property type="entry name" value="Transferase(Phosphotransferase) domain 1"/>
    <property type="match status" value="1"/>
</dbReference>
<comment type="subcellular location">
    <subcellularLocation>
        <location evidence="1">Cell membrane</location>
        <topology evidence="1">Single-pass membrane protein</topology>
    </subcellularLocation>
</comment>
<keyword evidence="7" id="KW-0547">Nucleotide-binding</keyword>
<dbReference type="EMBL" id="JAAARO010000009">
    <property type="protein sequence ID" value="KAF5742173.1"/>
    <property type="molecule type" value="Genomic_DNA"/>
</dbReference>
<dbReference type="GO" id="GO:0005524">
    <property type="term" value="F:ATP binding"/>
    <property type="evidence" value="ECO:0007669"/>
    <property type="project" value="UniProtKB-KW"/>
</dbReference>
<proteinExistence type="predicted"/>
<reference evidence="16 17" key="1">
    <citation type="journal article" date="2020" name="Nat. Commun.">
        <title>Genome of Tripterygium wilfordii and identification of cytochrome P450 involved in triptolide biosynthesis.</title>
        <authorList>
            <person name="Tu L."/>
            <person name="Su P."/>
            <person name="Zhang Z."/>
            <person name="Gao L."/>
            <person name="Wang J."/>
            <person name="Hu T."/>
            <person name="Zhou J."/>
            <person name="Zhang Y."/>
            <person name="Zhao Y."/>
            <person name="Liu Y."/>
            <person name="Song Y."/>
            <person name="Tong Y."/>
            <person name="Lu Y."/>
            <person name="Yang J."/>
            <person name="Xu C."/>
            <person name="Jia M."/>
            <person name="Peters R.J."/>
            <person name="Huang L."/>
            <person name="Gao W."/>
        </authorList>
    </citation>
    <scope>NUCLEOTIDE SEQUENCE [LARGE SCALE GENOMIC DNA]</scope>
    <source>
        <strain evidence="17">cv. XIE 37</strain>
        <tissue evidence="16">Leaf</tissue>
    </source>
</reference>
<keyword evidence="17" id="KW-1185">Reference proteome</keyword>
<evidence type="ECO:0000256" key="1">
    <source>
        <dbReference type="ARBA" id="ARBA00004162"/>
    </source>
</evidence>
<dbReference type="AlphaFoldDB" id="A0A7J7D782"/>
<evidence type="ECO:0000256" key="4">
    <source>
        <dbReference type="ARBA" id="ARBA00022527"/>
    </source>
</evidence>
<keyword evidence="16" id="KW-0675">Receptor</keyword>
<evidence type="ECO:0000256" key="7">
    <source>
        <dbReference type="ARBA" id="ARBA00022741"/>
    </source>
</evidence>
<dbReference type="InterPro" id="IPR047117">
    <property type="entry name" value="PERK1-13-like"/>
</dbReference>
<dbReference type="InterPro" id="IPR011009">
    <property type="entry name" value="Kinase-like_dom_sf"/>
</dbReference>
<evidence type="ECO:0000256" key="10">
    <source>
        <dbReference type="ARBA" id="ARBA00022989"/>
    </source>
</evidence>
<comment type="catalytic activity">
    <reaction evidence="13">
        <text>L-seryl-[protein] + ATP = O-phospho-L-seryl-[protein] + ADP + H(+)</text>
        <dbReference type="Rhea" id="RHEA:17989"/>
        <dbReference type="Rhea" id="RHEA-COMP:9863"/>
        <dbReference type="Rhea" id="RHEA-COMP:11604"/>
        <dbReference type="ChEBI" id="CHEBI:15378"/>
        <dbReference type="ChEBI" id="CHEBI:29999"/>
        <dbReference type="ChEBI" id="CHEBI:30616"/>
        <dbReference type="ChEBI" id="CHEBI:83421"/>
        <dbReference type="ChEBI" id="CHEBI:456216"/>
        <dbReference type="EC" id="2.7.11.1"/>
    </reaction>
</comment>
<dbReference type="PROSITE" id="PS00108">
    <property type="entry name" value="PROTEIN_KINASE_ST"/>
    <property type="match status" value="1"/>
</dbReference>
<keyword evidence="3" id="KW-1003">Cell membrane</keyword>
<gene>
    <name evidence="16" type="ORF">HS088_TW09G00215</name>
</gene>
<dbReference type="PANTHER" id="PTHR47982">
    <property type="entry name" value="PROLINE-RICH RECEPTOR-LIKE PROTEIN KINASE PERK4"/>
    <property type="match status" value="1"/>
</dbReference>
<dbReference type="Gene3D" id="3.30.200.20">
    <property type="entry name" value="Phosphorylase Kinase, domain 1"/>
    <property type="match status" value="1"/>
</dbReference>
<dbReference type="GO" id="GO:0004674">
    <property type="term" value="F:protein serine/threonine kinase activity"/>
    <property type="evidence" value="ECO:0007669"/>
    <property type="project" value="UniProtKB-KW"/>
</dbReference>
<sequence length="360" mass="39966">MELSMAHGVSTGFVLVFVIVTGFLVNFLFKRKGESRGRKQSDGSVVDDSVEDEEKGKLDDEFCKSVKKYNWDEIVRLTMNFSRVIGSGGFSTVYLADLISSGSTLGVVKILINDHLKRVFKQELEILLNLRHDNDQETLQEKLHGSDSDSTCNVILFWRRRMTIAFQLGQAIEYLHEKCNLQIVHGDIKASNILLDENLNCKLCDFGSAKMGFSSTVMPTKKPMMGSPGYTDRHYITTGIASKKNDIYSYGVIILELATGMQAFCSTKCQRLTSIAGPMLKDIEHCEAHKLKEMVDPLLGGEFDMEEARAMLSISCRCLGESPSLRPSATQILLDIENSVSSISFVFSHGNTPSVTSANT</sequence>
<keyword evidence="9" id="KW-0067">ATP-binding</keyword>
<dbReference type="EC" id="2.7.11.1" evidence="2"/>
<comment type="catalytic activity">
    <reaction evidence="12">
        <text>L-threonyl-[protein] + ATP = O-phospho-L-threonyl-[protein] + ADP + H(+)</text>
        <dbReference type="Rhea" id="RHEA:46608"/>
        <dbReference type="Rhea" id="RHEA-COMP:11060"/>
        <dbReference type="Rhea" id="RHEA-COMP:11605"/>
        <dbReference type="ChEBI" id="CHEBI:15378"/>
        <dbReference type="ChEBI" id="CHEBI:30013"/>
        <dbReference type="ChEBI" id="CHEBI:30616"/>
        <dbReference type="ChEBI" id="CHEBI:61977"/>
        <dbReference type="ChEBI" id="CHEBI:456216"/>
        <dbReference type="EC" id="2.7.11.1"/>
    </reaction>
</comment>
<evidence type="ECO:0000313" key="17">
    <source>
        <dbReference type="Proteomes" id="UP000593562"/>
    </source>
</evidence>
<evidence type="ECO:0000256" key="12">
    <source>
        <dbReference type="ARBA" id="ARBA00047899"/>
    </source>
</evidence>
<comment type="caution">
    <text evidence="16">The sequence shown here is derived from an EMBL/GenBank/DDBJ whole genome shotgun (WGS) entry which is preliminary data.</text>
</comment>
<dbReference type="GO" id="GO:0005886">
    <property type="term" value="C:plasma membrane"/>
    <property type="evidence" value="ECO:0007669"/>
    <property type="project" value="UniProtKB-SubCell"/>
</dbReference>
<evidence type="ECO:0000256" key="8">
    <source>
        <dbReference type="ARBA" id="ARBA00022777"/>
    </source>
</evidence>
<evidence type="ECO:0000313" key="16">
    <source>
        <dbReference type="EMBL" id="KAF5742173.1"/>
    </source>
</evidence>
<feature type="transmembrane region" description="Helical" evidence="14">
    <location>
        <begin position="6"/>
        <end position="29"/>
    </location>
</feature>
<dbReference type="PANTHER" id="PTHR47982:SF11">
    <property type="entry name" value="PROTEIN KINASE DOMAIN-CONTAINING PROTEIN"/>
    <property type="match status" value="1"/>
</dbReference>
<keyword evidence="5" id="KW-0808">Transferase</keyword>
<evidence type="ECO:0000256" key="6">
    <source>
        <dbReference type="ARBA" id="ARBA00022692"/>
    </source>
</evidence>
<name>A0A7J7D782_TRIWF</name>
<dbReference type="InterPro" id="IPR008271">
    <property type="entry name" value="Ser/Thr_kinase_AS"/>
</dbReference>
<evidence type="ECO:0000256" key="11">
    <source>
        <dbReference type="ARBA" id="ARBA00023136"/>
    </source>
</evidence>
<keyword evidence="6 14" id="KW-0812">Transmembrane</keyword>
<evidence type="ECO:0000256" key="5">
    <source>
        <dbReference type="ARBA" id="ARBA00022679"/>
    </source>
</evidence>
<evidence type="ECO:0000256" key="3">
    <source>
        <dbReference type="ARBA" id="ARBA00022475"/>
    </source>
</evidence>
<dbReference type="SMART" id="SM00220">
    <property type="entry name" value="S_TKc"/>
    <property type="match status" value="1"/>
</dbReference>